<evidence type="ECO:0000256" key="8">
    <source>
        <dbReference type="SAM" id="SignalP"/>
    </source>
</evidence>
<evidence type="ECO:0000256" key="2">
    <source>
        <dbReference type="ARBA" id="ARBA00022670"/>
    </source>
</evidence>
<dbReference type="PROSITE" id="PS00138">
    <property type="entry name" value="SUBTILASE_SER"/>
    <property type="match status" value="1"/>
</dbReference>
<reference evidence="10 11" key="1">
    <citation type="submission" date="2019-07" db="EMBL/GenBank/DDBJ databases">
        <title>Lentzea xizangensis sp. nov., isolated from Qinghai-Tibetan Plateau Soils.</title>
        <authorList>
            <person name="Huang J."/>
        </authorList>
    </citation>
    <scope>NUCLEOTIDE SEQUENCE [LARGE SCALE GENOMIC DNA]</scope>
    <source>
        <strain evidence="10 11">FXJ1.1311</strain>
    </source>
</reference>
<evidence type="ECO:0000313" key="10">
    <source>
        <dbReference type="EMBL" id="TWP48120.1"/>
    </source>
</evidence>
<dbReference type="InterPro" id="IPR023827">
    <property type="entry name" value="Peptidase_S8_Asp-AS"/>
</dbReference>
<keyword evidence="3 6" id="KW-0378">Hydrolase</keyword>
<evidence type="ECO:0000256" key="3">
    <source>
        <dbReference type="ARBA" id="ARBA00022801"/>
    </source>
</evidence>
<dbReference type="OrthoDB" id="9795680at2"/>
<keyword evidence="4 6" id="KW-0720">Serine protease</keyword>
<evidence type="ECO:0000256" key="7">
    <source>
        <dbReference type="RuleBase" id="RU003355"/>
    </source>
</evidence>
<dbReference type="Pfam" id="PF00082">
    <property type="entry name" value="Peptidase_S8"/>
    <property type="match status" value="1"/>
</dbReference>
<proteinExistence type="inferred from homology"/>
<feature type="domain" description="Peptidase S8/S53" evidence="9">
    <location>
        <begin position="170"/>
        <end position="419"/>
    </location>
</feature>
<feature type="signal peptide" evidence="8">
    <location>
        <begin position="1"/>
        <end position="24"/>
    </location>
</feature>
<evidence type="ECO:0000256" key="1">
    <source>
        <dbReference type="ARBA" id="ARBA00011073"/>
    </source>
</evidence>
<dbReference type="PANTHER" id="PTHR43806">
    <property type="entry name" value="PEPTIDASE S8"/>
    <property type="match status" value="1"/>
</dbReference>
<dbReference type="PRINTS" id="PR00723">
    <property type="entry name" value="SUBTILISIN"/>
</dbReference>
<dbReference type="AlphaFoldDB" id="A0A563EM05"/>
<accession>A0A563EM05</accession>
<dbReference type="PROSITE" id="PS51892">
    <property type="entry name" value="SUBTILASE"/>
    <property type="match status" value="1"/>
</dbReference>
<keyword evidence="2 6" id="KW-0645">Protease</keyword>
<dbReference type="Proteomes" id="UP000316639">
    <property type="component" value="Unassembled WGS sequence"/>
</dbReference>
<protein>
    <submittedName>
        <fullName evidence="10">S8 family serine peptidase</fullName>
    </submittedName>
</protein>
<feature type="chain" id="PRO_5039663539" evidence="8">
    <location>
        <begin position="25"/>
        <end position="1022"/>
    </location>
</feature>
<evidence type="ECO:0000313" key="11">
    <source>
        <dbReference type="Proteomes" id="UP000316639"/>
    </source>
</evidence>
<comment type="similarity">
    <text evidence="1 6 7">Belongs to the peptidase S8 family.</text>
</comment>
<dbReference type="InterPro" id="IPR015500">
    <property type="entry name" value="Peptidase_S8_subtilisin-rel"/>
</dbReference>
<dbReference type="InterPro" id="IPR022398">
    <property type="entry name" value="Peptidase_S8_His-AS"/>
</dbReference>
<name>A0A563EM05_9PSEU</name>
<comment type="caution">
    <text evidence="10">The sequence shown here is derived from an EMBL/GenBank/DDBJ whole genome shotgun (WGS) entry which is preliminary data.</text>
</comment>
<dbReference type="InterPro" id="IPR023828">
    <property type="entry name" value="Peptidase_S8_Ser-AS"/>
</dbReference>
<feature type="active site" description="Charge relay system" evidence="5 6">
    <location>
        <position position="375"/>
    </location>
</feature>
<keyword evidence="8" id="KW-0732">Signal</keyword>
<dbReference type="PROSITE" id="PS00137">
    <property type="entry name" value="SUBTILASE_HIS"/>
    <property type="match status" value="1"/>
</dbReference>
<dbReference type="GO" id="GO:0006508">
    <property type="term" value="P:proteolysis"/>
    <property type="evidence" value="ECO:0007669"/>
    <property type="project" value="UniProtKB-KW"/>
</dbReference>
<sequence length="1022" mass="107328">MHSRKIAWALIACALALGNATATAAAAPRGEQRAVTLITGDKVLVDAGGRVLTVHPGAGREHVKFTKTQDRGHTSVVPHDALAALAQDKLDRRLFDVTTLLEFGYEDARTNQLPLIVGGHGVLSARSAGAFTALRDNGQKVWLDGIRKPSLDKSVKQIGAPAAHRAGITGKGVKVAVLDTGVDANHPDLKGKQAVEKNFTDDPDNTDNVGHGTHVGSTIASGGATYGGVAPDAQIMDGKVCVDYGCRESWILDGMRWAAEEGAAVVNLSLGGPDSEEIDPLEEMVNVLSEQHGTLFVIAAGNSGYGGKETVASPGSAEAALTVGAVDRDESIAPFSSRGPRIGDGAIKPDVTAPGVGIVAAKAGTADHIAYSGTSMATPHVAGAAALIKQQHPDWTGAQIKALLTSTAKPNPALGAFDQGAGRIDVAKAITQPVVSLPSNAAFGLQRWPHADDPLLTRHITYLNPTSAAITFDVKVESNAPAGLFSLGGTKVTVPAGGKASVPLVADTRAGAKDGVFTGQVTATSGALTVRTPFSVNREVESYDVTMEVLDREGKPSDTNFMTFTGVDVDKSVYPSAPAGSAKLRLPKGKYNAYGYVLSGGGFDMLVRPEVVVSGDAKVTFDARQAKPVDIKIPDQPGDFQIGELGYTRTIQGRPYGFTLISFGGFGNTRSLHIGGDLPADQMSSMVAFQSNSASDDATFYRFAWEQPGRFYTGFTAAPQKKELARTETKFASVLPGAAASKGAWAVTDRGGGGSAIYQVPAGKTAVDYFTTSTRWEHLGYLDRRPDGAGAYSGAKRYVAGETYPERLFFGVTGPALPESQYPYAGRDGDDLFAGIPLFADENNGSGSSSVESAKSALYRDGVLVGETDRVGGGYFQKLPAAAGSYRLETEARRTGGFELSTTVKAAWTFRSARTQPGEPAPLPVAVVKFRPKLDDTTSTKPGLLRVPFTVQRQAGGSYGRVDVEYSFDDGKSWRRAGVVGDTALIHHPDANGYVSLRAKASDDQGNSFEQTVIRAYKVTAR</sequence>
<gene>
    <name evidence="10" type="ORF">FKR81_29510</name>
</gene>
<evidence type="ECO:0000256" key="6">
    <source>
        <dbReference type="PROSITE-ProRule" id="PRU01240"/>
    </source>
</evidence>
<feature type="active site" description="Charge relay system" evidence="5 6">
    <location>
        <position position="179"/>
    </location>
</feature>
<dbReference type="RefSeq" id="WP_146356746.1">
    <property type="nucleotide sequence ID" value="NZ_VOBR01000022.1"/>
</dbReference>
<dbReference type="PROSITE" id="PS00136">
    <property type="entry name" value="SUBTILASE_ASP"/>
    <property type="match status" value="1"/>
</dbReference>
<evidence type="ECO:0000259" key="9">
    <source>
        <dbReference type="Pfam" id="PF00082"/>
    </source>
</evidence>
<evidence type="ECO:0000256" key="4">
    <source>
        <dbReference type="ARBA" id="ARBA00022825"/>
    </source>
</evidence>
<dbReference type="InterPro" id="IPR000209">
    <property type="entry name" value="Peptidase_S8/S53_dom"/>
</dbReference>
<dbReference type="PANTHER" id="PTHR43806:SF11">
    <property type="entry name" value="CEREVISIN-RELATED"/>
    <property type="match status" value="1"/>
</dbReference>
<dbReference type="Gene3D" id="3.40.50.200">
    <property type="entry name" value="Peptidase S8/S53 domain"/>
    <property type="match status" value="1"/>
</dbReference>
<feature type="active site" description="Charge relay system" evidence="5 6">
    <location>
        <position position="211"/>
    </location>
</feature>
<keyword evidence="11" id="KW-1185">Reference proteome</keyword>
<dbReference type="EMBL" id="VOBR01000022">
    <property type="protein sequence ID" value="TWP48120.1"/>
    <property type="molecule type" value="Genomic_DNA"/>
</dbReference>
<evidence type="ECO:0000256" key="5">
    <source>
        <dbReference type="PIRSR" id="PIRSR615500-1"/>
    </source>
</evidence>
<dbReference type="InterPro" id="IPR050131">
    <property type="entry name" value="Peptidase_S8_subtilisin-like"/>
</dbReference>
<dbReference type="InterPro" id="IPR036852">
    <property type="entry name" value="Peptidase_S8/S53_dom_sf"/>
</dbReference>
<dbReference type="GO" id="GO:0004252">
    <property type="term" value="F:serine-type endopeptidase activity"/>
    <property type="evidence" value="ECO:0007669"/>
    <property type="project" value="UniProtKB-UniRule"/>
</dbReference>
<organism evidence="10 11">
    <name type="scientific">Lentzea tibetensis</name>
    <dbReference type="NCBI Taxonomy" id="2591470"/>
    <lineage>
        <taxon>Bacteria</taxon>
        <taxon>Bacillati</taxon>
        <taxon>Actinomycetota</taxon>
        <taxon>Actinomycetes</taxon>
        <taxon>Pseudonocardiales</taxon>
        <taxon>Pseudonocardiaceae</taxon>
        <taxon>Lentzea</taxon>
    </lineage>
</organism>
<dbReference type="SUPFAM" id="SSF52743">
    <property type="entry name" value="Subtilisin-like"/>
    <property type="match status" value="1"/>
</dbReference>